<dbReference type="AlphaFoldDB" id="A0A347TM26"/>
<proteinExistence type="inferred from homology"/>
<evidence type="ECO:0000256" key="3">
    <source>
        <dbReference type="ARBA" id="ARBA00022729"/>
    </source>
</evidence>
<dbReference type="InterPro" id="IPR018389">
    <property type="entry name" value="DctP_fam"/>
</dbReference>
<dbReference type="CDD" id="cd13674">
    <property type="entry name" value="PBP2_TRAP_SBP_like_1"/>
    <property type="match status" value="1"/>
</dbReference>
<dbReference type="PIRSF" id="PIRSF006470">
    <property type="entry name" value="DctB"/>
    <property type="match status" value="1"/>
</dbReference>
<sequence length="352" mass="39499">MTKIMKGIVSSAVVASALFFTGCGDNKGDSKEAKASGETSKQTYTLKFSHVVSANTPKGKAADYFEKRLEELTDGQIDVQVYPSSQLYNDNSVLKALKLDSVQMAAPSFSKFGKIVPQLALFDLPFLFKDIDHLHRVQDGEVGTALKDMVTDKGYKALSFWDNHFKQFSSSVKPILLPEDAAGQKFRIMSSKVLEAQFHAVGGNPQMMPFSEVYSALQQGVIDAAENPISNIYTKKFHEVQKYLTISNHGYLGYLVVMSEKFWNSLSPELQANVEQAIKEATEKEREYAENLNTEQFNLIKEYAKETGKLEIFTLTQEQRDAWKNAVSKIYPDFYDKDVIGEDLIKKTLATE</sequence>
<gene>
    <name evidence="5" type="ORF">AMRN_1931</name>
</gene>
<dbReference type="GO" id="GO:0055085">
    <property type="term" value="P:transmembrane transport"/>
    <property type="evidence" value="ECO:0007669"/>
    <property type="project" value="InterPro"/>
</dbReference>
<dbReference type="InterPro" id="IPR004682">
    <property type="entry name" value="TRAP_DctP"/>
</dbReference>
<keyword evidence="4" id="KW-0175">Coiled coil</keyword>
<dbReference type="PANTHER" id="PTHR33376">
    <property type="match status" value="1"/>
</dbReference>
<dbReference type="InterPro" id="IPR038404">
    <property type="entry name" value="TRAP_DctP_sf"/>
</dbReference>
<dbReference type="PROSITE" id="PS51257">
    <property type="entry name" value="PROKAR_LIPOPROTEIN"/>
    <property type="match status" value="1"/>
</dbReference>
<evidence type="ECO:0000313" key="6">
    <source>
        <dbReference type="Proteomes" id="UP000264693"/>
    </source>
</evidence>
<keyword evidence="3" id="KW-0732">Signal</keyword>
<keyword evidence="2" id="KW-0813">Transport</keyword>
<organism evidence="5 6">
    <name type="scientific">Malaciobacter marinus</name>
    <dbReference type="NCBI Taxonomy" id="505249"/>
    <lineage>
        <taxon>Bacteria</taxon>
        <taxon>Pseudomonadati</taxon>
        <taxon>Campylobacterota</taxon>
        <taxon>Epsilonproteobacteria</taxon>
        <taxon>Campylobacterales</taxon>
        <taxon>Arcobacteraceae</taxon>
        <taxon>Malaciobacter</taxon>
    </lineage>
</organism>
<evidence type="ECO:0000256" key="1">
    <source>
        <dbReference type="ARBA" id="ARBA00009023"/>
    </source>
</evidence>
<dbReference type="Gene3D" id="3.40.190.170">
    <property type="entry name" value="Bacterial extracellular solute-binding protein, family 7"/>
    <property type="match status" value="1"/>
</dbReference>
<name>A0A347TM26_9BACT</name>
<evidence type="ECO:0000256" key="4">
    <source>
        <dbReference type="SAM" id="Coils"/>
    </source>
</evidence>
<reference evidence="5 6" key="1">
    <citation type="submission" date="2018-08" db="EMBL/GenBank/DDBJ databases">
        <title>Complete genome of the Arcobacter marinus type strain JCM 15502.</title>
        <authorList>
            <person name="Miller W.G."/>
            <person name="Yee E."/>
            <person name="Huynh S."/>
            <person name="Parker C.T."/>
        </authorList>
    </citation>
    <scope>NUCLEOTIDE SEQUENCE [LARGE SCALE GENOMIC DNA]</scope>
    <source>
        <strain evidence="5 6">JCM 15502</strain>
    </source>
</reference>
<feature type="coiled-coil region" evidence="4">
    <location>
        <begin position="267"/>
        <end position="294"/>
    </location>
</feature>
<protein>
    <submittedName>
        <fullName evidence="5">TRAP transporter, substrate binding protein, DctP family</fullName>
    </submittedName>
</protein>
<dbReference type="RefSeq" id="WP_191282119.1">
    <property type="nucleotide sequence ID" value="NZ_CP032101.1"/>
</dbReference>
<evidence type="ECO:0000256" key="2">
    <source>
        <dbReference type="ARBA" id="ARBA00022448"/>
    </source>
</evidence>
<dbReference type="Proteomes" id="UP000264693">
    <property type="component" value="Chromosome"/>
</dbReference>
<dbReference type="EMBL" id="CP032101">
    <property type="protein sequence ID" value="AXX87654.1"/>
    <property type="molecule type" value="Genomic_DNA"/>
</dbReference>
<evidence type="ECO:0000313" key="5">
    <source>
        <dbReference type="EMBL" id="AXX87654.1"/>
    </source>
</evidence>
<dbReference type="PANTHER" id="PTHR33376:SF7">
    <property type="entry name" value="C4-DICARBOXYLATE-BINDING PROTEIN DCTB"/>
    <property type="match status" value="1"/>
</dbReference>
<comment type="similarity">
    <text evidence="1">Belongs to the bacterial solute-binding protein 7 family.</text>
</comment>
<dbReference type="KEGG" id="amar:AMRN_1931"/>
<accession>A0A347TM26</accession>
<dbReference type="Pfam" id="PF03480">
    <property type="entry name" value="DctP"/>
    <property type="match status" value="1"/>
</dbReference>
<dbReference type="GO" id="GO:0030288">
    <property type="term" value="C:outer membrane-bounded periplasmic space"/>
    <property type="evidence" value="ECO:0007669"/>
    <property type="project" value="InterPro"/>
</dbReference>
<dbReference type="NCBIfam" id="TIGR00787">
    <property type="entry name" value="dctP"/>
    <property type="match status" value="1"/>
</dbReference>
<dbReference type="NCBIfam" id="NF037995">
    <property type="entry name" value="TRAP_S1"/>
    <property type="match status" value="1"/>
</dbReference>